<keyword evidence="2" id="KW-1185">Reference proteome</keyword>
<protein>
    <recommendedName>
        <fullName evidence="3">DUF2277 family protein</fullName>
    </recommendedName>
</protein>
<dbReference type="Pfam" id="PF10041">
    <property type="entry name" value="DUF2277"/>
    <property type="match status" value="1"/>
</dbReference>
<dbReference type="AlphaFoldDB" id="A0A316FC87"/>
<dbReference type="EMBL" id="QGGR01000012">
    <property type="protein sequence ID" value="PWK44211.1"/>
    <property type="molecule type" value="Genomic_DNA"/>
</dbReference>
<evidence type="ECO:0000313" key="2">
    <source>
        <dbReference type="Proteomes" id="UP000245697"/>
    </source>
</evidence>
<sequence>MCRSIHQLHNFEPPATPDEIHAAALQYVRKIAGSTRPSQANQAAFDQAVAAVQAATAELLAALVTTAPPRDREVEAAKARARAERRYAS</sequence>
<evidence type="ECO:0000313" key="1">
    <source>
        <dbReference type="EMBL" id="PWK44211.1"/>
    </source>
</evidence>
<name>A0A316FC87_9ACTN</name>
<reference evidence="1 2" key="1">
    <citation type="submission" date="2018-05" db="EMBL/GenBank/DDBJ databases">
        <title>Genomic Encyclopedia of Archaeal and Bacterial Type Strains, Phase II (KMG-II): from individual species to whole genera.</title>
        <authorList>
            <person name="Goeker M."/>
        </authorList>
    </citation>
    <scope>NUCLEOTIDE SEQUENCE [LARGE SCALE GENOMIC DNA]</scope>
    <source>
        <strain evidence="1 2">DSM 45184</strain>
    </source>
</reference>
<gene>
    <name evidence="1" type="ORF">BC793_11286</name>
</gene>
<dbReference type="OrthoDB" id="2720376at2"/>
<dbReference type="InterPro" id="IPR018735">
    <property type="entry name" value="DUF2277"/>
</dbReference>
<evidence type="ECO:0008006" key="3">
    <source>
        <dbReference type="Google" id="ProtNLM"/>
    </source>
</evidence>
<organism evidence="1 2">
    <name type="scientific">Actinoplanes xinjiangensis</name>
    <dbReference type="NCBI Taxonomy" id="512350"/>
    <lineage>
        <taxon>Bacteria</taxon>
        <taxon>Bacillati</taxon>
        <taxon>Actinomycetota</taxon>
        <taxon>Actinomycetes</taxon>
        <taxon>Micromonosporales</taxon>
        <taxon>Micromonosporaceae</taxon>
        <taxon>Actinoplanes</taxon>
    </lineage>
</organism>
<proteinExistence type="predicted"/>
<comment type="caution">
    <text evidence="1">The sequence shown here is derived from an EMBL/GenBank/DDBJ whole genome shotgun (WGS) entry which is preliminary data.</text>
</comment>
<accession>A0A316FC87</accession>
<dbReference type="RefSeq" id="WP_109596629.1">
    <property type="nucleotide sequence ID" value="NZ_BONA01000029.1"/>
</dbReference>
<dbReference type="Proteomes" id="UP000245697">
    <property type="component" value="Unassembled WGS sequence"/>
</dbReference>